<accession>A0A421BAB6</accession>
<evidence type="ECO:0000313" key="1">
    <source>
        <dbReference type="EMBL" id="RLK61371.1"/>
    </source>
</evidence>
<gene>
    <name evidence="1" type="ORF">CLV68_1910</name>
</gene>
<protein>
    <submittedName>
        <fullName evidence="1">Uncharacterized protein</fullName>
    </submittedName>
</protein>
<dbReference type="Proteomes" id="UP000282454">
    <property type="component" value="Unassembled WGS sequence"/>
</dbReference>
<comment type="caution">
    <text evidence="1">The sequence shown here is derived from an EMBL/GenBank/DDBJ whole genome shotgun (WGS) entry which is preliminary data.</text>
</comment>
<dbReference type="EMBL" id="RCDD01000001">
    <property type="protein sequence ID" value="RLK61371.1"/>
    <property type="molecule type" value="Genomic_DNA"/>
</dbReference>
<evidence type="ECO:0000313" key="2">
    <source>
        <dbReference type="Proteomes" id="UP000282454"/>
    </source>
</evidence>
<sequence>MLGATLVQAGCAAGAVYLGAKVGMGVGADLRVAVFASV</sequence>
<keyword evidence="2" id="KW-1185">Reference proteome</keyword>
<proteinExistence type="predicted"/>
<organism evidence="1 2">
    <name type="scientific">Actinokineospora cianjurensis</name>
    <dbReference type="NCBI Taxonomy" id="585224"/>
    <lineage>
        <taxon>Bacteria</taxon>
        <taxon>Bacillati</taxon>
        <taxon>Actinomycetota</taxon>
        <taxon>Actinomycetes</taxon>
        <taxon>Pseudonocardiales</taxon>
        <taxon>Pseudonocardiaceae</taxon>
        <taxon>Actinokineospora</taxon>
    </lineage>
</organism>
<dbReference type="AlphaFoldDB" id="A0A421BAB6"/>
<reference evidence="1 2" key="1">
    <citation type="submission" date="2018-10" db="EMBL/GenBank/DDBJ databases">
        <title>Genomic Encyclopedia of Archaeal and Bacterial Type Strains, Phase II (KMG-II): from individual species to whole genera.</title>
        <authorList>
            <person name="Goeker M."/>
        </authorList>
    </citation>
    <scope>NUCLEOTIDE SEQUENCE [LARGE SCALE GENOMIC DNA]</scope>
    <source>
        <strain evidence="1 2">DSM 45657</strain>
    </source>
</reference>
<name>A0A421BAB6_9PSEU</name>